<evidence type="ECO:0000313" key="7">
    <source>
        <dbReference type="EMBL" id="CAE0725864.1"/>
    </source>
</evidence>
<evidence type="ECO:0000313" key="6">
    <source>
        <dbReference type="EMBL" id="CAE0725863.1"/>
    </source>
</evidence>
<feature type="transmembrane region" description="Helical" evidence="2">
    <location>
        <begin position="358"/>
        <end position="377"/>
    </location>
</feature>
<dbReference type="EMBL" id="HBIX01027563">
    <property type="protein sequence ID" value="CAE0725868.1"/>
    <property type="molecule type" value="Transcribed_RNA"/>
</dbReference>
<evidence type="ECO:0000313" key="4">
    <source>
        <dbReference type="EMBL" id="CAE0725861.1"/>
    </source>
</evidence>
<keyword evidence="3" id="KW-0732">Signal</keyword>
<evidence type="ECO:0000256" key="3">
    <source>
        <dbReference type="SAM" id="SignalP"/>
    </source>
</evidence>
<dbReference type="EMBL" id="HBIX01027562">
    <property type="protein sequence ID" value="CAE0725867.1"/>
    <property type="molecule type" value="Transcribed_RNA"/>
</dbReference>
<organism evidence="8">
    <name type="scientific">Pseudo-nitzschia australis</name>
    <dbReference type="NCBI Taxonomy" id="44445"/>
    <lineage>
        <taxon>Eukaryota</taxon>
        <taxon>Sar</taxon>
        <taxon>Stramenopiles</taxon>
        <taxon>Ochrophyta</taxon>
        <taxon>Bacillariophyta</taxon>
        <taxon>Bacillariophyceae</taxon>
        <taxon>Bacillariophycidae</taxon>
        <taxon>Bacillariales</taxon>
        <taxon>Bacillariaceae</taxon>
        <taxon>Pseudo-nitzschia</taxon>
    </lineage>
</organism>
<dbReference type="EMBL" id="HBIX01027556">
    <property type="protein sequence ID" value="CAE0725861.1"/>
    <property type="molecule type" value="Transcribed_RNA"/>
</dbReference>
<gene>
    <name evidence="4" type="ORF">PAUS00366_LOCUS18618</name>
    <name evidence="5" type="ORF">PAUS00366_LOCUS18619</name>
    <name evidence="6" type="ORF">PAUS00366_LOCUS18620</name>
    <name evidence="7" type="ORF">PAUS00366_LOCUS18621</name>
    <name evidence="8" type="ORF">PAUS00366_LOCUS18624</name>
    <name evidence="9" type="ORF">PAUS00366_LOCUS18625</name>
</gene>
<dbReference type="EMBL" id="HBIX01027558">
    <property type="protein sequence ID" value="CAE0725863.1"/>
    <property type="molecule type" value="Transcribed_RNA"/>
</dbReference>
<dbReference type="EMBL" id="HBIX01027557">
    <property type="protein sequence ID" value="CAE0725862.1"/>
    <property type="molecule type" value="Transcribed_RNA"/>
</dbReference>
<evidence type="ECO:0000256" key="1">
    <source>
        <dbReference type="SAM" id="MobiDB-lite"/>
    </source>
</evidence>
<protein>
    <recommendedName>
        <fullName evidence="10">ABC transmembrane type-1 domain-containing protein</fullName>
    </recommendedName>
</protein>
<dbReference type="AlphaFoldDB" id="A0A6V0BZX5"/>
<feature type="region of interest" description="Disordered" evidence="1">
    <location>
        <begin position="45"/>
        <end position="68"/>
    </location>
</feature>
<evidence type="ECO:0008006" key="10">
    <source>
        <dbReference type="Google" id="ProtNLM"/>
    </source>
</evidence>
<sequence length="381" mass="43455">MTRRRLFFFFSVVVSAQLILLAEKCNCYLIDLRINTSNRIRQQTHRCSSSSDKNGENAIPKRKSRPPSLRCPDYPYFAYDDNKRISFDSELREEMYGDDQTSEVLFGMLTPPSAALEYDFLVSGIRNSNRRTRLLNRRFYTAREPFLQKNINEPPCLQDLKAPPSPVADVIWISIPFRILSLFVPYYSFPYLIGFLDNYVTMKPEQLSGITDKFGPGVSILYGTFISLTLAILYERQRDIQNEVAVEASLLALITRNLLNILRCDKALSIEAGQSSADQIRILAKGSRGSELLAIMYSDPYARMLEIIEEREYMLMERRSGDLGGEGVAIASCRQILEDLFKIRADRLSDESLALPPTHFLIMTILTLFILLGYAIVSCGR</sequence>
<keyword evidence="2" id="KW-1133">Transmembrane helix</keyword>
<feature type="signal peptide" evidence="3">
    <location>
        <begin position="1"/>
        <end position="16"/>
    </location>
</feature>
<dbReference type="InterPro" id="IPR025333">
    <property type="entry name" value="DUF4239"/>
</dbReference>
<keyword evidence="2" id="KW-0472">Membrane</keyword>
<feature type="chain" id="PRO_5036192515" description="ABC transmembrane type-1 domain-containing protein" evidence="3">
    <location>
        <begin position="17"/>
        <end position="381"/>
    </location>
</feature>
<proteinExistence type="predicted"/>
<evidence type="ECO:0000313" key="8">
    <source>
        <dbReference type="EMBL" id="CAE0725867.1"/>
    </source>
</evidence>
<name>A0A6V0BZX5_9STRA</name>
<reference evidence="8" key="1">
    <citation type="submission" date="2021-01" db="EMBL/GenBank/DDBJ databases">
        <authorList>
            <person name="Corre E."/>
            <person name="Pelletier E."/>
            <person name="Niang G."/>
            <person name="Scheremetjew M."/>
            <person name="Finn R."/>
            <person name="Kale V."/>
            <person name="Holt S."/>
            <person name="Cochrane G."/>
            <person name="Meng A."/>
            <person name="Brown T."/>
            <person name="Cohen L."/>
        </authorList>
    </citation>
    <scope>NUCLEOTIDE SEQUENCE</scope>
    <source>
        <strain evidence="8">10249 10 AB</strain>
    </source>
</reference>
<keyword evidence="2" id="KW-0812">Transmembrane</keyword>
<evidence type="ECO:0000313" key="9">
    <source>
        <dbReference type="EMBL" id="CAE0725868.1"/>
    </source>
</evidence>
<dbReference type="Pfam" id="PF14023">
    <property type="entry name" value="Bestrophin-like"/>
    <property type="match status" value="1"/>
</dbReference>
<evidence type="ECO:0000313" key="5">
    <source>
        <dbReference type="EMBL" id="CAE0725862.1"/>
    </source>
</evidence>
<dbReference type="EMBL" id="HBIX01027559">
    <property type="protein sequence ID" value="CAE0725864.1"/>
    <property type="molecule type" value="Transcribed_RNA"/>
</dbReference>
<evidence type="ECO:0000256" key="2">
    <source>
        <dbReference type="SAM" id="Phobius"/>
    </source>
</evidence>
<accession>A0A6V0BZX5</accession>